<dbReference type="CDD" id="cd05008">
    <property type="entry name" value="SIS_GlmS_GlmD_1"/>
    <property type="match status" value="1"/>
</dbReference>
<evidence type="ECO:0000313" key="6">
    <source>
        <dbReference type="EMBL" id="MDG0866897.1"/>
    </source>
</evidence>
<dbReference type="GO" id="GO:0097367">
    <property type="term" value="F:carbohydrate derivative binding"/>
    <property type="evidence" value="ECO:0007669"/>
    <property type="project" value="InterPro"/>
</dbReference>
<dbReference type="GO" id="GO:0004360">
    <property type="term" value="F:glutamine-fructose-6-phosphate transaminase (isomerizing) activity"/>
    <property type="evidence" value="ECO:0007669"/>
    <property type="project" value="UniProtKB-EC"/>
</dbReference>
<dbReference type="PANTHER" id="PTHR10937:SF0">
    <property type="entry name" value="GLUTAMINE--FRUCTOSE-6-PHOSPHATE TRANSAMINASE (ISOMERIZING)"/>
    <property type="match status" value="1"/>
</dbReference>
<feature type="domain" description="SIS" evidence="5">
    <location>
        <begin position="301"/>
        <end position="423"/>
    </location>
</feature>
<dbReference type="EMBL" id="WMBE01000002">
    <property type="protein sequence ID" value="MDG0866897.1"/>
    <property type="molecule type" value="Genomic_DNA"/>
</dbReference>
<reference evidence="7" key="2">
    <citation type="journal article" date="2023" name="Nat. Commun.">
        <title>Cultivation of marine bacteria of the SAR202 clade.</title>
        <authorList>
            <person name="Lim Y."/>
            <person name="Seo J.H."/>
            <person name="Giovannoni S.J."/>
            <person name="Kang I."/>
            <person name="Cho J.C."/>
        </authorList>
    </citation>
    <scope>NUCLEOTIDE SEQUENCE</scope>
    <source>
        <strain evidence="7">JH1073</strain>
    </source>
</reference>
<dbReference type="InterPro" id="IPR001347">
    <property type="entry name" value="SIS_dom"/>
</dbReference>
<dbReference type="SUPFAM" id="SSF56235">
    <property type="entry name" value="N-terminal nucleophile aminohydrolases (Ntn hydrolases)"/>
    <property type="match status" value="1"/>
</dbReference>
<dbReference type="InterPro" id="IPR005855">
    <property type="entry name" value="GFAT"/>
</dbReference>
<evidence type="ECO:0000313" key="7">
    <source>
        <dbReference type="EMBL" id="WFG38317.1"/>
    </source>
</evidence>
<reference evidence="8 9" key="1">
    <citation type="submission" date="2019-11" db="EMBL/GenBank/DDBJ databases">
        <authorList>
            <person name="Cho J.-C."/>
        </authorList>
    </citation>
    <scope>NUCLEOTIDE SEQUENCE [LARGE SCALE GENOMIC DNA]</scope>
    <source>
        <strain evidence="7 8">JH1073</strain>
        <strain evidence="6 9">JH702</strain>
    </source>
</reference>
<dbReference type="CDD" id="cd05009">
    <property type="entry name" value="SIS_GlmS_GlmD_2"/>
    <property type="match status" value="1"/>
</dbReference>
<dbReference type="InterPro" id="IPR046348">
    <property type="entry name" value="SIS_dom_sf"/>
</dbReference>
<evidence type="ECO:0000256" key="3">
    <source>
        <dbReference type="ARBA" id="ARBA00016090"/>
    </source>
</evidence>
<dbReference type="InterPro" id="IPR047084">
    <property type="entry name" value="GFAT_N"/>
</dbReference>
<dbReference type="SUPFAM" id="SSF53697">
    <property type="entry name" value="SIS domain"/>
    <property type="match status" value="1"/>
</dbReference>
<protein>
    <recommendedName>
        <fullName evidence="3">Glutamine--fructose-6-phosphate aminotransferase [isomerizing]</fullName>
        <ecNumber evidence="2">2.6.1.16</ecNumber>
    </recommendedName>
</protein>
<evidence type="ECO:0000313" key="8">
    <source>
        <dbReference type="Proteomes" id="UP001219901"/>
    </source>
</evidence>
<name>A0AAJ6CSH5_9CHLR</name>
<dbReference type="GO" id="GO:0046349">
    <property type="term" value="P:amino sugar biosynthetic process"/>
    <property type="evidence" value="ECO:0007669"/>
    <property type="project" value="UniProtKB-ARBA"/>
</dbReference>
<evidence type="ECO:0000256" key="1">
    <source>
        <dbReference type="ARBA" id="ARBA00001031"/>
    </source>
</evidence>
<dbReference type="RefSeq" id="WP_342824724.1">
    <property type="nucleotide sequence ID" value="NZ_CP046146.1"/>
</dbReference>
<evidence type="ECO:0000313" key="9">
    <source>
        <dbReference type="Proteomes" id="UP001321249"/>
    </source>
</evidence>
<dbReference type="GO" id="GO:0005829">
    <property type="term" value="C:cytosol"/>
    <property type="evidence" value="ECO:0007669"/>
    <property type="project" value="TreeGrafter"/>
</dbReference>
<dbReference type="FunFam" id="3.40.50.10490:FF:000002">
    <property type="entry name" value="Glutamine--fructose-6-phosphate aminotransferase [isomerizing]"/>
    <property type="match status" value="1"/>
</dbReference>
<evidence type="ECO:0000256" key="2">
    <source>
        <dbReference type="ARBA" id="ARBA00012916"/>
    </source>
</evidence>
<gene>
    <name evidence="7" type="primary">glmS</name>
    <name evidence="6" type="ORF">GKO46_07395</name>
    <name evidence="7" type="ORF">GKO48_01400</name>
</gene>
<keyword evidence="4" id="KW-0677">Repeat</keyword>
<dbReference type="Proteomes" id="UP001219901">
    <property type="component" value="Chromosome"/>
</dbReference>
<accession>A0AAJ6CSH5</accession>
<dbReference type="PANTHER" id="PTHR10937">
    <property type="entry name" value="GLUCOSAMINE--FRUCTOSE-6-PHOSPHATE AMINOTRANSFERASE, ISOMERIZING"/>
    <property type="match status" value="1"/>
</dbReference>
<dbReference type="AlphaFoldDB" id="A0AAJ6CSH5"/>
<proteinExistence type="predicted"/>
<keyword evidence="7" id="KW-0032">Aminotransferase</keyword>
<dbReference type="GO" id="GO:0006047">
    <property type="term" value="P:UDP-N-acetylglucosamine metabolic process"/>
    <property type="evidence" value="ECO:0007669"/>
    <property type="project" value="TreeGrafter"/>
</dbReference>
<dbReference type="GO" id="GO:0006002">
    <property type="term" value="P:fructose 6-phosphate metabolic process"/>
    <property type="evidence" value="ECO:0007669"/>
    <property type="project" value="TreeGrafter"/>
</dbReference>
<evidence type="ECO:0000256" key="4">
    <source>
        <dbReference type="ARBA" id="ARBA00022737"/>
    </source>
</evidence>
<dbReference type="NCBIfam" id="TIGR01135">
    <property type="entry name" value="glmS"/>
    <property type="match status" value="1"/>
</dbReference>
<reference evidence="8" key="3">
    <citation type="submission" date="2023-06" db="EMBL/GenBank/DDBJ databases">
        <title>Pangenomics reveal diversification of enzyme families and niche specialization in globally abundant SAR202 bacteria.</title>
        <authorList>
            <person name="Saw J.H.W."/>
        </authorList>
    </citation>
    <scope>NUCLEOTIDE SEQUENCE [LARGE SCALE GENOMIC DNA]</scope>
    <source>
        <strain evidence="8">JH1073</strain>
    </source>
</reference>
<comment type="catalytic activity">
    <reaction evidence="1">
        <text>D-fructose 6-phosphate + L-glutamine = D-glucosamine 6-phosphate + L-glutamate</text>
        <dbReference type="Rhea" id="RHEA:13237"/>
        <dbReference type="ChEBI" id="CHEBI:29985"/>
        <dbReference type="ChEBI" id="CHEBI:58359"/>
        <dbReference type="ChEBI" id="CHEBI:58725"/>
        <dbReference type="ChEBI" id="CHEBI:61527"/>
        <dbReference type="EC" id="2.6.1.16"/>
    </reaction>
</comment>
<dbReference type="InterPro" id="IPR035490">
    <property type="entry name" value="GlmS/FrlB_SIS"/>
</dbReference>
<keyword evidence="7" id="KW-0808">Transferase</keyword>
<dbReference type="EMBL" id="CP046147">
    <property type="protein sequence ID" value="WFG38317.1"/>
    <property type="molecule type" value="Genomic_DNA"/>
</dbReference>
<dbReference type="Pfam" id="PF01380">
    <property type="entry name" value="SIS"/>
    <property type="match status" value="2"/>
</dbReference>
<dbReference type="Gene3D" id="3.40.50.10490">
    <property type="entry name" value="Glucose-6-phosphate isomerase like protein, domain 1"/>
    <property type="match status" value="2"/>
</dbReference>
<organism evidence="7 8">
    <name type="scientific">Candidatus Lucifugimonas marina</name>
    <dbReference type="NCBI Taxonomy" id="3038979"/>
    <lineage>
        <taxon>Bacteria</taxon>
        <taxon>Bacillati</taxon>
        <taxon>Chloroflexota</taxon>
        <taxon>Dehalococcoidia</taxon>
        <taxon>SAR202 cluster</taxon>
        <taxon>Candidatus Lucifugimonadales</taxon>
        <taxon>Candidatus Lucifugimonadaceae</taxon>
        <taxon>Candidatus Lucifugimonas</taxon>
    </lineage>
</organism>
<evidence type="ECO:0000259" key="5">
    <source>
        <dbReference type="Pfam" id="PF01380"/>
    </source>
</evidence>
<feature type="domain" description="SIS" evidence="5">
    <location>
        <begin position="475"/>
        <end position="598"/>
    </location>
</feature>
<sequence>MCGIFAYAGTENAVPLLIEGLRSVEYRGYDSAGISVIDSSGEIQTVKRGDHKASLENLAEAVGNQQLSGVVGIGHTRWATHGEVNQQNSHPHSSSNGSVSIAHNGIIENFIELKDQLIDSGIEFKSETDSEVLAHLVGNRVAAGTSLRDAVIDAASQIKGNTAIVAVSASEPNVVVGLRVGNAGGIVVGKNDHAAVMASDTIALLPYTSEVVYLEPGEVVEIELGDVRLFDLIGGVISRDPIVTAQNFEAAQKGNHPHFMSKEIAEQPDAVQGAMRGRADFATGTLSLPEMTLTTEQLKAIDRVVLTGMGTACNTAMYGASVIESLARIPAVAQNSSELRYSDPVLNERTLVIAVTQSGETADTLAAMEHARQAGSPVGVVVEFEGSQATRIADFTLPVRAGQEIGVASTKTMIASMTTLLELAVFLAQVRGEIGTDRVKDIVSELSELPSLVATTLELNGEITRLADRLSEFDDLLYLGRGSQLPVALEGALKMKELAYIHAEGNPAGEMKHGMNALLGSEMATVVGIPQNDLYEKMLSNISEVKARGGEVAAIATEGDNTIGRVADHVIYVPKCPELLQPFATLVPMQILAYRTALALGRDPDKPRNLAKTVTVE</sequence>
<dbReference type="EC" id="2.6.1.16" evidence="2"/>
<dbReference type="NCBIfam" id="NF001484">
    <property type="entry name" value="PRK00331.1"/>
    <property type="match status" value="1"/>
</dbReference>
<dbReference type="InterPro" id="IPR029055">
    <property type="entry name" value="Ntn_hydrolases_N"/>
</dbReference>
<dbReference type="InterPro" id="IPR035466">
    <property type="entry name" value="GlmS/AgaS_SIS"/>
</dbReference>
<keyword evidence="8" id="KW-1185">Reference proteome</keyword>
<dbReference type="Proteomes" id="UP001321249">
    <property type="component" value="Unassembled WGS sequence"/>
</dbReference>
<dbReference type="CDD" id="cd00714">
    <property type="entry name" value="GFAT"/>
    <property type="match status" value="1"/>
</dbReference>
<dbReference type="GO" id="GO:0006487">
    <property type="term" value="P:protein N-linked glycosylation"/>
    <property type="evidence" value="ECO:0007669"/>
    <property type="project" value="TreeGrafter"/>
</dbReference>
<dbReference type="Pfam" id="PF13522">
    <property type="entry name" value="GATase_6"/>
    <property type="match status" value="1"/>
</dbReference>
<dbReference type="Gene3D" id="3.60.20.10">
    <property type="entry name" value="Glutamine Phosphoribosylpyrophosphate, subunit 1, domain 1"/>
    <property type="match status" value="1"/>
</dbReference>